<evidence type="ECO:0000313" key="3">
    <source>
        <dbReference type="Proteomes" id="UP000462621"/>
    </source>
</evidence>
<evidence type="ECO:0000313" key="2">
    <source>
        <dbReference type="EMBL" id="MZI94972.1"/>
    </source>
</evidence>
<evidence type="ECO:0000256" key="1">
    <source>
        <dbReference type="SAM" id="Phobius"/>
    </source>
</evidence>
<dbReference type="Proteomes" id="UP000462621">
    <property type="component" value="Unassembled WGS sequence"/>
</dbReference>
<dbReference type="EMBL" id="WEKT01000041">
    <property type="protein sequence ID" value="MZI94972.1"/>
    <property type="molecule type" value="Genomic_DNA"/>
</dbReference>
<feature type="transmembrane region" description="Helical" evidence="1">
    <location>
        <begin position="12"/>
        <end position="33"/>
    </location>
</feature>
<reference evidence="2 3" key="1">
    <citation type="submission" date="2019-10" db="EMBL/GenBank/DDBJ databases">
        <title>Vibrio sp. nov. isolated from a shrimp pond.</title>
        <authorList>
            <person name="Gomez-Gil B."/>
            <person name="Enciso-Ibarra J."/>
            <person name="Enciso-Ibarra K."/>
            <person name="Bolan-Mejia C."/>
        </authorList>
    </citation>
    <scope>NUCLEOTIDE SEQUENCE [LARGE SCALE GENOMIC DNA]</scope>
    <source>
        <strain evidence="2 3">CAIM 722</strain>
    </source>
</reference>
<keyword evidence="1" id="KW-0812">Transmembrane</keyword>
<gene>
    <name evidence="2" type="ORF">F9817_17480</name>
</gene>
<proteinExistence type="predicted"/>
<organism evidence="2 3">
    <name type="scientific">Vibrio eleionomae</name>
    <dbReference type="NCBI Taxonomy" id="2653505"/>
    <lineage>
        <taxon>Bacteria</taxon>
        <taxon>Pseudomonadati</taxon>
        <taxon>Pseudomonadota</taxon>
        <taxon>Gammaproteobacteria</taxon>
        <taxon>Vibrionales</taxon>
        <taxon>Vibrionaceae</taxon>
        <taxon>Vibrio</taxon>
    </lineage>
</organism>
<sequence>MLHRFGRRKQKGSATIEFAIGFFFFWLMCAFWIQVSMLSYISGIGDLAIAQASLHSKRLANSTEFLADFQRVLADNDSLWSYVVQQDNFRYSIRYLNSFDELSALTDKCEPDTDSDAIGIECGSSEGAAIAVYRIDYNAPKIYDYFIDTETMFSRETIVIQEYQRDQFSLD</sequence>
<keyword evidence="1" id="KW-1133">Transmembrane helix</keyword>
<keyword evidence="1" id="KW-0472">Membrane</keyword>
<comment type="caution">
    <text evidence="2">The sequence shown here is derived from an EMBL/GenBank/DDBJ whole genome shotgun (WGS) entry which is preliminary data.</text>
</comment>
<accession>A0A7X4RW50</accession>
<protein>
    <submittedName>
        <fullName evidence="2">Pilus assembly protein</fullName>
    </submittedName>
</protein>
<dbReference type="AlphaFoldDB" id="A0A7X4RW50"/>
<keyword evidence="3" id="KW-1185">Reference proteome</keyword>
<name>A0A7X4RW50_9VIBR</name>